<name>A0ABU2KW94_9ACTN</name>
<dbReference type="EMBL" id="JAVREK010000015">
    <property type="protein sequence ID" value="MDT0303442.1"/>
    <property type="molecule type" value="Genomic_DNA"/>
</dbReference>
<proteinExistence type="inferred from homology"/>
<evidence type="ECO:0000313" key="12">
    <source>
        <dbReference type="Proteomes" id="UP001183226"/>
    </source>
</evidence>
<evidence type="ECO:0000256" key="4">
    <source>
        <dbReference type="ARBA" id="ARBA00022777"/>
    </source>
</evidence>
<dbReference type="InterPro" id="IPR027417">
    <property type="entry name" value="P-loop_NTPase"/>
</dbReference>
<feature type="domain" description="Cytidylate kinase" evidence="10">
    <location>
        <begin position="12"/>
        <end position="225"/>
    </location>
</feature>
<keyword evidence="4 8" id="KW-0418">Kinase</keyword>
<evidence type="ECO:0000256" key="9">
    <source>
        <dbReference type="SAM" id="MobiDB-lite"/>
    </source>
</evidence>
<keyword evidence="2 8" id="KW-0808">Transferase</keyword>
<dbReference type="Gene3D" id="3.40.50.300">
    <property type="entry name" value="P-loop containing nucleotide triphosphate hydrolases"/>
    <property type="match status" value="1"/>
</dbReference>
<evidence type="ECO:0000259" key="10">
    <source>
        <dbReference type="Pfam" id="PF02224"/>
    </source>
</evidence>
<feature type="region of interest" description="Disordered" evidence="9">
    <location>
        <begin position="1"/>
        <end position="26"/>
    </location>
</feature>
<dbReference type="PANTHER" id="PTHR21299:SF2">
    <property type="entry name" value="CYTIDYLATE KINASE"/>
    <property type="match status" value="1"/>
</dbReference>
<evidence type="ECO:0000256" key="3">
    <source>
        <dbReference type="ARBA" id="ARBA00022741"/>
    </source>
</evidence>
<comment type="subcellular location">
    <subcellularLocation>
        <location evidence="8">Cytoplasm</location>
    </subcellularLocation>
</comment>
<comment type="catalytic activity">
    <reaction evidence="6 8">
        <text>dCMP + ATP = dCDP + ADP</text>
        <dbReference type="Rhea" id="RHEA:25094"/>
        <dbReference type="ChEBI" id="CHEBI:30616"/>
        <dbReference type="ChEBI" id="CHEBI:57566"/>
        <dbReference type="ChEBI" id="CHEBI:58593"/>
        <dbReference type="ChEBI" id="CHEBI:456216"/>
        <dbReference type="EC" id="2.7.4.25"/>
    </reaction>
</comment>
<dbReference type="GO" id="GO:0016301">
    <property type="term" value="F:kinase activity"/>
    <property type="evidence" value="ECO:0007669"/>
    <property type="project" value="UniProtKB-KW"/>
</dbReference>
<evidence type="ECO:0000256" key="6">
    <source>
        <dbReference type="ARBA" id="ARBA00047615"/>
    </source>
</evidence>
<comment type="caution">
    <text evidence="11">The sequence shown here is derived from an EMBL/GenBank/DDBJ whole genome shotgun (WGS) entry which is preliminary data.</text>
</comment>
<protein>
    <recommendedName>
        <fullName evidence="8">Cytidylate kinase</fullName>
        <shortName evidence="8">CK</shortName>
        <ecNumber evidence="8">2.7.4.25</ecNumber>
    </recommendedName>
    <alternativeName>
        <fullName evidence="8">Cytidine monophosphate kinase</fullName>
        <shortName evidence="8">CMP kinase</shortName>
    </alternativeName>
</protein>
<comment type="similarity">
    <text evidence="1 8">Belongs to the cytidylate kinase family. Type 1 subfamily.</text>
</comment>
<keyword evidence="12" id="KW-1185">Reference proteome</keyword>
<dbReference type="EC" id="2.7.4.25" evidence="8"/>
<comment type="catalytic activity">
    <reaction evidence="7 8">
        <text>CMP + ATP = CDP + ADP</text>
        <dbReference type="Rhea" id="RHEA:11600"/>
        <dbReference type="ChEBI" id="CHEBI:30616"/>
        <dbReference type="ChEBI" id="CHEBI:58069"/>
        <dbReference type="ChEBI" id="CHEBI:60377"/>
        <dbReference type="ChEBI" id="CHEBI:456216"/>
        <dbReference type="EC" id="2.7.4.25"/>
    </reaction>
</comment>
<dbReference type="RefSeq" id="WP_311545925.1">
    <property type="nucleotide sequence ID" value="NZ_JAVREK010000015.1"/>
</dbReference>
<dbReference type="CDD" id="cd02020">
    <property type="entry name" value="CMPK"/>
    <property type="match status" value="1"/>
</dbReference>
<sequence length="255" mass="26384">MSAQGSAEGVVVAIDGPSGSGKSSTAKGVASARDLWYLDTGAMYRAMTWWMQHHGVDVDDAAAVAEAVGRPDIDMGTDPAAPTVHVDGRDVAREIRTQEVTAGVSAVSAVPAVRERLVAMQRETIALARKRAGGIVVEGRDITTVVAPDAKVKIYLTASAEARAHRRSGELSGSDLAAVQADLARRDLLDSSRADSPLTQTADALELETTGLGLDEVVAILLELTDRAVAAAGAADRSGTKKTAGEKQAEGSAAR</sequence>
<dbReference type="InterPro" id="IPR011994">
    <property type="entry name" value="Cytidylate_kinase_dom"/>
</dbReference>
<feature type="region of interest" description="Disordered" evidence="9">
    <location>
        <begin position="232"/>
        <end position="255"/>
    </location>
</feature>
<gene>
    <name evidence="8 11" type="primary">cmk</name>
    <name evidence="11" type="ORF">RM446_15090</name>
</gene>
<evidence type="ECO:0000256" key="5">
    <source>
        <dbReference type="ARBA" id="ARBA00022840"/>
    </source>
</evidence>
<keyword evidence="3 8" id="KW-0547">Nucleotide-binding</keyword>
<accession>A0ABU2KW94</accession>
<organism evidence="11 12">
    <name type="scientific">Streptomonospora wellingtoniae</name>
    <dbReference type="NCBI Taxonomy" id="3075544"/>
    <lineage>
        <taxon>Bacteria</taxon>
        <taxon>Bacillati</taxon>
        <taxon>Actinomycetota</taxon>
        <taxon>Actinomycetes</taxon>
        <taxon>Streptosporangiales</taxon>
        <taxon>Nocardiopsidaceae</taxon>
        <taxon>Streptomonospora</taxon>
    </lineage>
</organism>
<keyword evidence="8" id="KW-0963">Cytoplasm</keyword>
<dbReference type="InterPro" id="IPR003136">
    <property type="entry name" value="Cytidylate_kin"/>
</dbReference>
<evidence type="ECO:0000256" key="8">
    <source>
        <dbReference type="HAMAP-Rule" id="MF_00238"/>
    </source>
</evidence>
<evidence type="ECO:0000256" key="7">
    <source>
        <dbReference type="ARBA" id="ARBA00048478"/>
    </source>
</evidence>
<dbReference type="NCBIfam" id="TIGR00017">
    <property type="entry name" value="cmk"/>
    <property type="match status" value="1"/>
</dbReference>
<evidence type="ECO:0000256" key="1">
    <source>
        <dbReference type="ARBA" id="ARBA00009427"/>
    </source>
</evidence>
<reference evidence="12" key="1">
    <citation type="submission" date="2023-07" db="EMBL/GenBank/DDBJ databases">
        <title>30 novel species of actinomycetes from the DSMZ collection.</title>
        <authorList>
            <person name="Nouioui I."/>
        </authorList>
    </citation>
    <scope>NUCLEOTIDE SEQUENCE [LARGE SCALE GENOMIC DNA]</scope>
    <source>
        <strain evidence="12">DSM 45055</strain>
    </source>
</reference>
<evidence type="ECO:0000256" key="2">
    <source>
        <dbReference type="ARBA" id="ARBA00022679"/>
    </source>
</evidence>
<dbReference type="SUPFAM" id="SSF52540">
    <property type="entry name" value="P-loop containing nucleoside triphosphate hydrolases"/>
    <property type="match status" value="1"/>
</dbReference>
<dbReference type="Proteomes" id="UP001183226">
    <property type="component" value="Unassembled WGS sequence"/>
</dbReference>
<keyword evidence="5 8" id="KW-0067">ATP-binding</keyword>
<dbReference type="PANTHER" id="PTHR21299">
    <property type="entry name" value="CYTIDYLATE KINASE/PANTOATE-BETA-ALANINE LIGASE"/>
    <property type="match status" value="1"/>
</dbReference>
<dbReference type="Pfam" id="PF02224">
    <property type="entry name" value="Cytidylate_kin"/>
    <property type="match status" value="1"/>
</dbReference>
<evidence type="ECO:0000313" key="11">
    <source>
        <dbReference type="EMBL" id="MDT0303442.1"/>
    </source>
</evidence>
<dbReference type="HAMAP" id="MF_00238">
    <property type="entry name" value="Cytidyl_kinase_type1"/>
    <property type="match status" value="1"/>
</dbReference>
<feature type="binding site" evidence="8">
    <location>
        <begin position="16"/>
        <end position="24"/>
    </location>
    <ligand>
        <name>ATP</name>
        <dbReference type="ChEBI" id="CHEBI:30616"/>
    </ligand>
</feature>